<dbReference type="AlphaFoldDB" id="A0A1A7WAJ1"/>
<dbReference type="SUPFAM" id="SSF55550">
    <property type="entry name" value="SH2 domain"/>
    <property type="match status" value="1"/>
</dbReference>
<organism evidence="3">
    <name type="scientific">Iconisemion striatum</name>
    <dbReference type="NCBI Taxonomy" id="60296"/>
    <lineage>
        <taxon>Eukaryota</taxon>
        <taxon>Metazoa</taxon>
        <taxon>Chordata</taxon>
        <taxon>Craniata</taxon>
        <taxon>Vertebrata</taxon>
        <taxon>Euteleostomi</taxon>
        <taxon>Actinopterygii</taxon>
        <taxon>Neopterygii</taxon>
        <taxon>Teleostei</taxon>
        <taxon>Neoteleostei</taxon>
        <taxon>Acanthomorphata</taxon>
        <taxon>Ovalentaria</taxon>
        <taxon>Atherinomorphae</taxon>
        <taxon>Cyprinodontiformes</taxon>
        <taxon>Nothobranchiidae</taxon>
        <taxon>Iconisemion</taxon>
    </lineage>
</organism>
<feature type="region of interest" description="Disordered" evidence="2">
    <location>
        <begin position="221"/>
        <end position="240"/>
    </location>
</feature>
<reference evidence="3" key="1">
    <citation type="submission" date="2016-05" db="EMBL/GenBank/DDBJ databases">
        <authorList>
            <person name="Lavstsen T."/>
            <person name="Jespersen J.S."/>
        </authorList>
    </citation>
    <scope>NUCLEOTIDE SEQUENCE</scope>
    <source>
        <tissue evidence="3">Brain</tissue>
    </source>
</reference>
<dbReference type="EMBL" id="HADW01001146">
    <property type="protein sequence ID" value="SBP02546.1"/>
    <property type="molecule type" value="Transcribed_RNA"/>
</dbReference>
<evidence type="ECO:0000256" key="1">
    <source>
        <dbReference type="ARBA" id="ARBA00022999"/>
    </source>
</evidence>
<proteinExistence type="predicted"/>
<reference evidence="3" key="2">
    <citation type="submission" date="2016-06" db="EMBL/GenBank/DDBJ databases">
        <title>The genome of a short-lived fish provides insights into sex chromosome evolution and the genetic control of aging.</title>
        <authorList>
            <person name="Reichwald K."/>
            <person name="Felder M."/>
            <person name="Petzold A."/>
            <person name="Koch P."/>
            <person name="Groth M."/>
            <person name="Platzer M."/>
        </authorList>
    </citation>
    <scope>NUCLEOTIDE SEQUENCE</scope>
    <source>
        <tissue evidence="3">Brain</tissue>
    </source>
</reference>
<dbReference type="GO" id="GO:0005737">
    <property type="term" value="C:cytoplasm"/>
    <property type="evidence" value="ECO:0007669"/>
    <property type="project" value="TreeGrafter"/>
</dbReference>
<protein>
    <submittedName>
        <fullName evidence="3">SH2 domain containing 7</fullName>
    </submittedName>
</protein>
<dbReference type="PANTHER" id="PTHR14388">
    <property type="entry name" value="T CELL-SPECIFIC ADAPTER PROTEIN TSAD"/>
    <property type="match status" value="1"/>
</dbReference>
<evidence type="ECO:0000313" key="3">
    <source>
        <dbReference type="EMBL" id="SBP02546.1"/>
    </source>
</evidence>
<feature type="non-terminal residue" evidence="3">
    <location>
        <position position="1"/>
    </location>
</feature>
<name>A0A1A7WAJ1_9TELE</name>
<gene>
    <name evidence="3" type="primary">SH2D7</name>
</gene>
<accession>A0A1A7WAJ1</accession>
<evidence type="ECO:0000256" key="2">
    <source>
        <dbReference type="SAM" id="MobiDB-lite"/>
    </source>
</evidence>
<keyword evidence="1" id="KW-0727">SH2 domain</keyword>
<dbReference type="PANTHER" id="PTHR14388:SF6">
    <property type="entry name" value="SH2 DOMAIN-CONTAINING PROTEIN 7"/>
    <property type="match status" value="1"/>
</dbReference>
<dbReference type="InterPro" id="IPR036860">
    <property type="entry name" value="SH2_dom_sf"/>
</dbReference>
<sequence length="248" mass="27737">EGQFVIAGDRQLFNSLSELIDHYRLCPIQPFGEVLTSTCSQDDTSDLYDVVNAKKNSGVSVQALRTMWDQKKEDQTSPVRNQMIQQHQSDPVPVKVPALPLKSRTKKLTGTVSVDTTSLSQLSSLSLQPPSSPKRVTCQTYSLHVPAGDLRSFMSEQQISNQDQLRSNPLYEPSKVPGVSPAQRGGVMYAEIPMGSAPTRQTDDTYELIPMATEVQSNTYESLEDMKTKKPKSTWGKNNKKWRNFLKK</sequence>